<gene>
    <name evidence="3" type="ORF">EII11_06805</name>
</gene>
<feature type="coiled-coil region" evidence="1">
    <location>
        <begin position="103"/>
        <end position="176"/>
    </location>
</feature>
<dbReference type="OrthoDB" id="9784388at2"/>
<sequence>MTFSPKDQLLLLELASLDKRASALSHTRESHPTHDILRELAGRADDLRRAAVGQSAAIADCEREVAQIEADVEKVTTRRALQQGRIERNEVPLRDVTPMQHEIARMTERLSDLEEDQLAAEERLEAARAALAAMHNEATAIAADVEAAKARFTEDMAEVEQEMRDVQAERDALVATFPAGLIGEYDYAVQRNGALAIVEVRDGVVVSPGAHLSPAELEAVRLAPADELYWTEDTYQIVVRTS</sequence>
<dbReference type="Proteomes" id="UP000280444">
    <property type="component" value="Unassembled WGS sequence"/>
</dbReference>
<dbReference type="RefSeq" id="WP_124870562.1">
    <property type="nucleotide sequence ID" value="NZ_RQZF01000006.1"/>
</dbReference>
<evidence type="ECO:0000259" key="2">
    <source>
        <dbReference type="Pfam" id="PF24481"/>
    </source>
</evidence>
<organism evidence="3 4">
    <name type="scientific">Schaalia canis</name>
    <dbReference type="NCBI Taxonomy" id="100469"/>
    <lineage>
        <taxon>Bacteria</taxon>
        <taxon>Bacillati</taxon>
        <taxon>Actinomycetota</taxon>
        <taxon>Actinomycetes</taxon>
        <taxon>Actinomycetales</taxon>
        <taxon>Actinomycetaceae</taxon>
        <taxon>Schaalia</taxon>
    </lineage>
</organism>
<evidence type="ECO:0000313" key="4">
    <source>
        <dbReference type="Proteomes" id="UP000280444"/>
    </source>
</evidence>
<reference evidence="3 4" key="1">
    <citation type="submission" date="2018-11" db="EMBL/GenBank/DDBJ databases">
        <title>Genomes From Bacteria Associated with the Canine Oral Cavity: a Test Case for Automated Genome-Based Taxonomic Assignment.</title>
        <authorList>
            <person name="Coil D.A."/>
            <person name="Jospin G."/>
            <person name="Darling A.E."/>
            <person name="Wallis C."/>
            <person name="Davis I.J."/>
            <person name="Harris S."/>
            <person name="Eisen J.A."/>
            <person name="Holcombe L.J."/>
            <person name="O'Flynn C."/>
        </authorList>
    </citation>
    <scope>NUCLEOTIDE SEQUENCE [LARGE SCALE GENOMIC DNA]</scope>
    <source>
        <strain evidence="3 4">OH770</strain>
    </source>
</reference>
<protein>
    <recommendedName>
        <fullName evidence="2">CT398-like coiled coil hairpin domain-containing protein</fullName>
    </recommendedName>
</protein>
<accession>A0A3P1SED2</accession>
<feature type="domain" description="CT398-like coiled coil hairpin" evidence="2">
    <location>
        <begin position="14"/>
        <end position="191"/>
    </location>
</feature>
<dbReference type="Pfam" id="PF24481">
    <property type="entry name" value="CT398_CC"/>
    <property type="match status" value="1"/>
</dbReference>
<keyword evidence="1" id="KW-0175">Coiled coil</keyword>
<keyword evidence="4" id="KW-1185">Reference proteome</keyword>
<dbReference type="EMBL" id="RQZF01000006">
    <property type="protein sequence ID" value="RRC95105.1"/>
    <property type="molecule type" value="Genomic_DNA"/>
</dbReference>
<dbReference type="Gene3D" id="1.10.287.1490">
    <property type="match status" value="1"/>
</dbReference>
<comment type="caution">
    <text evidence="3">The sequence shown here is derived from an EMBL/GenBank/DDBJ whole genome shotgun (WGS) entry which is preliminary data.</text>
</comment>
<dbReference type="InterPro" id="IPR056003">
    <property type="entry name" value="CT398_CC_hairpin"/>
</dbReference>
<dbReference type="AlphaFoldDB" id="A0A3P1SED2"/>
<proteinExistence type="predicted"/>
<evidence type="ECO:0000313" key="3">
    <source>
        <dbReference type="EMBL" id="RRC95105.1"/>
    </source>
</evidence>
<name>A0A3P1SED2_9ACTO</name>
<evidence type="ECO:0000256" key="1">
    <source>
        <dbReference type="SAM" id="Coils"/>
    </source>
</evidence>